<sequence length="127" mass="14044">MALNGVPPKIIVVIKAYCRSTAARILVQKNPCQRFGIQFGLRQGCMLSYMLLNWMVGKALHEDDGVEFAPERRLSDLDYVDDITLLASSFILQSMLSRVKEVVKSVVSSTNTSVSKLHASPEVTSRG</sequence>
<dbReference type="AlphaFoldDB" id="A0A3P7LBE6"/>
<organism evidence="1 2">
    <name type="scientific">Dibothriocephalus latus</name>
    <name type="common">Fish tapeworm</name>
    <name type="synonym">Diphyllobothrium latum</name>
    <dbReference type="NCBI Taxonomy" id="60516"/>
    <lineage>
        <taxon>Eukaryota</taxon>
        <taxon>Metazoa</taxon>
        <taxon>Spiralia</taxon>
        <taxon>Lophotrochozoa</taxon>
        <taxon>Platyhelminthes</taxon>
        <taxon>Cestoda</taxon>
        <taxon>Eucestoda</taxon>
        <taxon>Diphyllobothriidea</taxon>
        <taxon>Diphyllobothriidae</taxon>
        <taxon>Dibothriocephalus</taxon>
    </lineage>
</organism>
<gene>
    <name evidence="1" type="ORF">DILT_LOCUS9885</name>
</gene>
<accession>A0A3P7LBE6</accession>
<name>A0A3P7LBE6_DIBLA</name>
<evidence type="ECO:0000313" key="2">
    <source>
        <dbReference type="Proteomes" id="UP000281553"/>
    </source>
</evidence>
<proteinExistence type="predicted"/>
<protein>
    <recommendedName>
        <fullName evidence="3">Reverse transcriptase domain-containing protein</fullName>
    </recommendedName>
</protein>
<evidence type="ECO:0008006" key="3">
    <source>
        <dbReference type="Google" id="ProtNLM"/>
    </source>
</evidence>
<evidence type="ECO:0000313" key="1">
    <source>
        <dbReference type="EMBL" id="VDN14054.1"/>
    </source>
</evidence>
<keyword evidence="2" id="KW-1185">Reference proteome</keyword>
<dbReference type="EMBL" id="UYRU01058115">
    <property type="protein sequence ID" value="VDN14054.1"/>
    <property type="molecule type" value="Genomic_DNA"/>
</dbReference>
<reference evidence="1 2" key="1">
    <citation type="submission" date="2018-11" db="EMBL/GenBank/DDBJ databases">
        <authorList>
            <consortium name="Pathogen Informatics"/>
        </authorList>
    </citation>
    <scope>NUCLEOTIDE SEQUENCE [LARGE SCALE GENOMIC DNA]</scope>
</reference>
<dbReference type="Proteomes" id="UP000281553">
    <property type="component" value="Unassembled WGS sequence"/>
</dbReference>
<dbReference type="OrthoDB" id="10392397at2759"/>